<dbReference type="InterPro" id="IPR016181">
    <property type="entry name" value="Acyl_CoA_acyltransferase"/>
</dbReference>
<protein>
    <recommendedName>
        <fullName evidence="3">N-acetyltransferase domain-containing protein</fullName>
    </recommendedName>
</protein>
<dbReference type="STRING" id="1332188.L336_0118"/>
<sequence>MKNPELRVERVEGDLQAIDLSSLLQIAAVYADAFKWDEWNEWTKCPVDGKFFGATTSPGEPSACCNEPLQLAYPAAETVEYIQCELTRPGASLFVLKDDVQIAGFSWAFKYASPGVLAREKYRTDQMRERVVGALAGVGITGSLYYLSETGIQKDARYRGRGVSNDFYRLRLERAQALGLPAVQRTTINSPMYMTARSAGMTQVIGPIAERRGSGCTVTGKFAGGIEDSELSPRVLFATTFGD</sequence>
<dbReference type="HOGENOM" id="CLU_1140950_0_0_0"/>
<gene>
    <name evidence="1" type="ORF">L336_0118</name>
</gene>
<name>R4PLW5_9BACT</name>
<dbReference type="KEGG" id="saal:L336_0118"/>
<keyword evidence="2" id="KW-1185">Reference proteome</keyword>
<dbReference type="SUPFAM" id="SSF55729">
    <property type="entry name" value="Acyl-CoA N-acyltransferases (Nat)"/>
    <property type="match status" value="1"/>
</dbReference>
<evidence type="ECO:0000313" key="2">
    <source>
        <dbReference type="Proteomes" id="UP000013893"/>
    </source>
</evidence>
<dbReference type="Proteomes" id="UP000013893">
    <property type="component" value="Chromosome"/>
</dbReference>
<proteinExistence type="predicted"/>
<dbReference type="AlphaFoldDB" id="R4PLW5"/>
<dbReference type="RefSeq" id="WP_015641280.1">
    <property type="nucleotide sequence ID" value="NC_021219.1"/>
</dbReference>
<reference evidence="1 2" key="1">
    <citation type="journal article" date="2013" name="Nat. Biotechnol.">
        <title>Genome sequences of rare, uncultured bacteria obtained by differential coverage binning of multiple metagenomes.</title>
        <authorList>
            <person name="Albertsen M."/>
            <person name="Hugenholtz P."/>
            <person name="Skarshewski A."/>
            <person name="Nielsen K.L."/>
            <person name="Tyson G.W."/>
            <person name="Nielsen P.H."/>
        </authorList>
    </citation>
    <scope>NUCLEOTIDE SEQUENCE [LARGE SCALE GENOMIC DNA]</scope>
    <source>
        <strain evidence="1">TM71</strain>
    </source>
</reference>
<accession>R4PLW5</accession>
<dbReference type="EMBL" id="CP005957">
    <property type="protein sequence ID" value="AGL61829.1"/>
    <property type="molecule type" value="Genomic_DNA"/>
</dbReference>
<evidence type="ECO:0000313" key="1">
    <source>
        <dbReference type="EMBL" id="AGL61829.1"/>
    </source>
</evidence>
<organism evidence="1 2">
    <name type="scientific">Candidatus Saccharimonas aalborgensis</name>
    <dbReference type="NCBI Taxonomy" id="1332188"/>
    <lineage>
        <taxon>Bacteria</taxon>
        <taxon>Candidatus Saccharimonadota</taxon>
        <taxon>Candidatus Saccharimonadia</taxon>
        <taxon>Candidatus Saccharimonadales</taxon>
        <taxon>Candidatus Saccharimonadaceae</taxon>
        <taxon>Candidatus Saccharimonas</taxon>
    </lineage>
</organism>
<evidence type="ECO:0008006" key="3">
    <source>
        <dbReference type="Google" id="ProtNLM"/>
    </source>
</evidence>